<evidence type="ECO:0000313" key="4">
    <source>
        <dbReference type="EMBL" id="OGG98917.1"/>
    </source>
</evidence>
<dbReference type="InterPro" id="IPR013783">
    <property type="entry name" value="Ig-like_fold"/>
</dbReference>
<name>A0A1F6GLF2_9PROT</name>
<feature type="compositionally biased region" description="Low complexity" evidence="1">
    <location>
        <begin position="62"/>
        <end position="109"/>
    </location>
</feature>
<proteinExistence type="predicted"/>
<organism evidence="4 5">
    <name type="scientific">Candidatus Lambdaproteobacteria bacterium RIFOXYD2_FULL_56_26</name>
    <dbReference type="NCBI Taxonomy" id="1817773"/>
    <lineage>
        <taxon>Bacteria</taxon>
        <taxon>Pseudomonadati</taxon>
        <taxon>Pseudomonadota</taxon>
        <taxon>Candidatus Lambdaproteobacteria</taxon>
    </lineage>
</organism>
<dbReference type="Gene3D" id="2.60.40.10">
    <property type="entry name" value="Immunoglobulins"/>
    <property type="match status" value="2"/>
</dbReference>
<protein>
    <recommendedName>
        <fullName evidence="3">CARDB domain-containing protein</fullName>
    </recommendedName>
</protein>
<feature type="compositionally biased region" description="Acidic residues" evidence="1">
    <location>
        <begin position="47"/>
        <end position="61"/>
    </location>
</feature>
<comment type="caution">
    <text evidence="4">The sequence shown here is derived from an EMBL/GenBank/DDBJ whole genome shotgun (WGS) entry which is preliminary data.</text>
</comment>
<evidence type="ECO:0000259" key="3">
    <source>
        <dbReference type="Pfam" id="PF07705"/>
    </source>
</evidence>
<reference evidence="4 5" key="1">
    <citation type="journal article" date="2016" name="Nat. Commun.">
        <title>Thousands of microbial genomes shed light on interconnected biogeochemical processes in an aquifer system.</title>
        <authorList>
            <person name="Anantharaman K."/>
            <person name="Brown C.T."/>
            <person name="Hug L.A."/>
            <person name="Sharon I."/>
            <person name="Castelle C.J."/>
            <person name="Probst A.J."/>
            <person name="Thomas B.C."/>
            <person name="Singh A."/>
            <person name="Wilkins M.J."/>
            <person name="Karaoz U."/>
            <person name="Brodie E.L."/>
            <person name="Williams K.H."/>
            <person name="Hubbard S.S."/>
            <person name="Banfield J.F."/>
        </authorList>
    </citation>
    <scope>NUCLEOTIDE SEQUENCE [LARGE SCALE GENOMIC DNA]</scope>
</reference>
<dbReference type="EMBL" id="MFNF01000065">
    <property type="protein sequence ID" value="OGG98917.1"/>
    <property type="molecule type" value="Genomic_DNA"/>
</dbReference>
<feature type="signal peptide" evidence="2">
    <location>
        <begin position="1"/>
        <end position="25"/>
    </location>
</feature>
<dbReference type="AlphaFoldDB" id="A0A1F6GLF2"/>
<dbReference type="Proteomes" id="UP000177583">
    <property type="component" value="Unassembled WGS sequence"/>
</dbReference>
<keyword evidence="2" id="KW-0732">Signal</keyword>
<feature type="chain" id="PRO_5009524737" description="CARDB domain-containing protein" evidence="2">
    <location>
        <begin position="26"/>
        <end position="502"/>
    </location>
</feature>
<feature type="domain" description="CARDB" evidence="3">
    <location>
        <begin position="271"/>
        <end position="380"/>
    </location>
</feature>
<gene>
    <name evidence="4" type="ORF">A2557_12935</name>
</gene>
<sequence>MRNKLRKALWILVALSLLGEVAVWAQEPPATPSPQASQETQEGTEATAEDPAPEAEAEAPAEEGAPAAKAASEPGLPPMEEAPAASTEAAPETGAAAAPAAPTDQKPTANEPAAPVLTGLELEQLLIGEEVINTGLEQLCEVTLRNRSAKDYPVTVRLVVTLPNRNIITFGDKKVVAKGYSDTRALIPYPLGIHEGGDYTVAVRVFDSRDQVVLTTNKLQEQIFYGLDKSERTEPPQKRRKKTLTETELKEIEKKQKAETLKVSKVTFDPPDLKFERVTLVNSSVLRGESTHIRLYVMNDGGNLASNLDYTLYWYFAQRPKRLVNFFKDQIRLIAPGERKILEVPLTIPGSEQQGKYMVVARLDEAGTIKETNENNNEMTSENELIFGDVALVFPDDSYSFAEEGLFQFEWRSKLFNQFKLQISADPAFANEDESFYLPKGDLWTPSDKISPMRGEMPQMAIGLMETKEVDHLYWRVVAKNSQGKVTESQSRRFYINLKPKE</sequence>
<evidence type="ECO:0000313" key="5">
    <source>
        <dbReference type="Proteomes" id="UP000177583"/>
    </source>
</evidence>
<evidence type="ECO:0000256" key="2">
    <source>
        <dbReference type="SAM" id="SignalP"/>
    </source>
</evidence>
<dbReference type="Pfam" id="PF07705">
    <property type="entry name" value="CARDB"/>
    <property type="match status" value="1"/>
</dbReference>
<dbReference type="InterPro" id="IPR011635">
    <property type="entry name" value="CARDB"/>
</dbReference>
<feature type="compositionally biased region" description="Low complexity" evidence="1">
    <location>
        <begin position="35"/>
        <end position="46"/>
    </location>
</feature>
<feature type="region of interest" description="Disordered" evidence="1">
    <location>
        <begin position="28"/>
        <end position="112"/>
    </location>
</feature>
<accession>A0A1F6GLF2</accession>
<evidence type="ECO:0000256" key="1">
    <source>
        <dbReference type="SAM" id="MobiDB-lite"/>
    </source>
</evidence>